<organism evidence="1 2">
    <name type="scientific">Phaeodactylibacter xiamenensis</name>
    <dbReference type="NCBI Taxonomy" id="1524460"/>
    <lineage>
        <taxon>Bacteria</taxon>
        <taxon>Pseudomonadati</taxon>
        <taxon>Bacteroidota</taxon>
        <taxon>Saprospiria</taxon>
        <taxon>Saprospirales</taxon>
        <taxon>Haliscomenobacteraceae</taxon>
        <taxon>Phaeodactylibacter</taxon>
    </lineage>
</organism>
<keyword evidence="2" id="KW-1185">Reference proteome</keyword>
<gene>
    <name evidence="1" type="ORF">IX84_27695</name>
</gene>
<comment type="caution">
    <text evidence="1">The sequence shown here is derived from an EMBL/GenBank/DDBJ whole genome shotgun (WGS) entry which is preliminary data.</text>
</comment>
<dbReference type="AlphaFoldDB" id="A0A098S2E2"/>
<protein>
    <submittedName>
        <fullName evidence="1">Uncharacterized protein</fullName>
    </submittedName>
</protein>
<accession>A0A098S2E2</accession>
<dbReference type="EMBL" id="JPOS01000090">
    <property type="protein sequence ID" value="KGE85302.1"/>
    <property type="molecule type" value="Genomic_DNA"/>
</dbReference>
<dbReference type="Proteomes" id="UP000029736">
    <property type="component" value="Unassembled WGS sequence"/>
</dbReference>
<evidence type="ECO:0000313" key="1">
    <source>
        <dbReference type="EMBL" id="KGE85302.1"/>
    </source>
</evidence>
<sequence length="230" mass="26825">MSALVFDRCEAQTAQDIQYLEERRNTIFDNLQPIYESVKQLLRKEPLFEDLEPFLDCEADRADIQERAFERFLKRIDDKLGILPRHAAAALGKIPDDVLEVVGAWEQYYNGPTSKDPKKYWSDTKQKFRPLPVTEKEKEGIAARNIIYVKDQERAQLLDYARLVSNALNYASEHHHIKTYPGSFFEDNPHLQPLMTWEQTEAVYGKRFVFKPKVQGLTFRDSAYTAFDEG</sequence>
<evidence type="ECO:0000313" key="2">
    <source>
        <dbReference type="Proteomes" id="UP000029736"/>
    </source>
</evidence>
<name>A0A098S2E2_9BACT</name>
<dbReference type="RefSeq" id="WP_044228307.1">
    <property type="nucleotide sequence ID" value="NZ_JBKAGJ010000004.1"/>
</dbReference>
<reference evidence="1 2" key="1">
    <citation type="journal article" date="2014" name="Int. J. Syst. Evol. Microbiol.">
        <title>Phaeodactylibacter xiamenensis gen. nov., sp. nov., a member of the family Saprospiraceae isolated from the marine alga Phaeodactylum tricornutum.</title>
        <authorList>
            <person name="Chen Z.Jr."/>
            <person name="Lei X."/>
            <person name="Lai Q."/>
            <person name="Li Y."/>
            <person name="Zhang B."/>
            <person name="Zhang J."/>
            <person name="Zhang H."/>
            <person name="Yang L."/>
            <person name="Zheng W."/>
            <person name="Tian Y."/>
            <person name="Yu Z."/>
            <person name="Xu H.Jr."/>
            <person name="Zheng T."/>
        </authorList>
    </citation>
    <scope>NUCLEOTIDE SEQUENCE [LARGE SCALE GENOMIC DNA]</scope>
    <source>
        <strain evidence="1 2">KD52</strain>
    </source>
</reference>
<proteinExistence type="predicted"/>